<organism evidence="3 4">
    <name type="scientific">Lentinula lateritia</name>
    <dbReference type="NCBI Taxonomy" id="40482"/>
    <lineage>
        <taxon>Eukaryota</taxon>
        <taxon>Fungi</taxon>
        <taxon>Dikarya</taxon>
        <taxon>Basidiomycota</taxon>
        <taxon>Agaricomycotina</taxon>
        <taxon>Agaricomycetes</taxon>
        <taxon>Agaricomycetidae</taxon>
        <taxon>Agaricales</taxon>
        <taxon>Marasmiineae</taxon>
        <taxon>Omphalotaceae</taxon>
        <taxon>Lentinula</taxon>
    </lineage>
</organism>
<dbReference type="EMBL" id="JANVFT010000057">
    <property type="protein sequence ID" value="KAJ4482641.1"/>
    <property type="molecule type" value="Genomic_DNA"/>
</dbReference>
<keyword evidence="4" id="KW-1185">Reference proteome</keyword>
<dbReference type="Pfam" id="PF20209">
    <property type="entry name" value="DUF6570"/>
    <property type="match status" value="1"/>
</dbReference>
<comment type="caution">
    <text evidence="3">The sequence shown here is derived from an EMBL/GenBank/DDBJ whole genome shotgun (WGS) entry which is preliminary data.</text>
</comment>
<evidence type="ECO:0000259" key="1">
    <source>
        <dbReference type="Pfam" id="PF20209"/>
    </source>
</evidence>
<protein>
    <recommendedName>
        <fullName evidence="1">DUF6570 domain-containing protein</fullName>
    </recommendedName>
</protein>
<proteinExistence type="predicted"/>
<evidence type="ECO:0000313" key="2">
    <source>
        <dbReference type="EMBL" id="KAJ4465429.1"/>
    </source>
</evidence>
<feature type="domain" description="DUF6570" evidence="1">
    <location>
        <begin position="87"/>
        <end position="214"/>
    </location>
</feature>
<dbReference type="Proteomes" id="UP001150217">
    <property type="component" value="Unassembled WGS sequence"/>
</dbReference>
<gene>
    <name evidence="3" type="ORF">C8R41DRAFT_840937</name>
    <name evidence="2" type="ORF">C8R41DRAFT_858496</name>
</gene>
<evidence type="ECO:0000313" key="4">
    <source>
        <dbReference type="Proteomes" id="UP001150217"/>
    </source>
</evidence>
<evidence type="ECO:0000313" key="3">
    <source>
        <dbReference type="EMBL" id="KAJ4482641.1"/>
    </source>
</evidence>
<dbReference type="InterPro" id="IPR046700">
    <property type="entry name" value="DUF6570"/>
</dbReference>
<name>A0ABQ8V9I3_9AGAR</name>
<reference evidence="3" key="1">
    <citation type="submission" date="2022-08" db="EMBL/GenBank/DDBJ databases">
        <title>A Global Phylogenomic Analysis of the Shiitake Genus Lentinula.</title>
        <authorList>
            <consortium name="DOE Joint Genome Institute"/>
            <person name="Sierra-Patev S."/>
            <person name="Min B."/>
            <person name="Naranjo-Ortiz M."/>
            <person name="Looney B."/>
            <person name="Konkel Z."/>
            <person name="Slot J.C."/>
            <person name="Sakamoto Y."/>
            <person name="Steenwyk J.L."/>
            <person name="Rokas A."/>
            <person name="Carro J."/>
            <person name="Camarero S."/>
            <person name="Ferreira P."/>
            <person name="Molpeceres G."/>
            <person name="Ruiz-Duenas F.J."/>
            <person name="Serrano A."/>
            <person name="Henrissat B."/>
            <person name="Drula E."/>
            <person name="Hughes K.W."/>
            <person name="Mata J.L."/>
            <person name="Ishikawa N.K."/>
            <person name="Vargas-Isla R."/>
            <person name="Ushijima S."/>
            <person name="Smith C.A."/>
            <person name="Ahrendt S."/>
            <person name="Andreopoulos W."/>
            <person name="He G."/>
            <person name="Labutti K."/>
            <person name="Lipzen A."/>
            <person name="Ng V."/>
            <person name="Riley R."/>
            <person name="Sandor L."/>
            <person name="Barry K."/>
            <person name="Martinez A.T."/>
            <person name="Xiao Y."/>
            <person name="Gibbons J.G."/>
            <person name="Terashima K."/>
            <person name="Grigoriev I.V."/>
            <person name="Hibbett D.S."/>
        </authorList>
    </citation>
    <scope>NUCLEOTIDE SEQUENCE</scope>
    <source>
        <strain evidence="3">RHP3577 ss4</strain>
    </source>
</reference>
<dbReference type="EMBL" id="JANVFT010000127">
    <property type="protein sequence ID" value="KAJ4465429.1"/>
    <property type="molecule type" value="Genomic_DNA"/>
</dbReference>
<accession>A0ABQ8V9I3</accession>
<sequence length="310" mass="34898">MYRYECSFCGRLEAAVGASLIPCTELDISILESATEEVRLKSNQPHIQCFRPESVQDGCYCVCTFCKKDIRYTQDDHCHRRRSFQGIPLRSYANGLWTGTLPLPLQDLTFLEEQCIARARATKCMFKLETGPTGQYASRGNVCIFPQDPSPLTTCLPPPLSQLHDEICVILVGSPDAEVTVETLSRSPLLVRRSRIIEALRWLIQNNPLYADLNVGIIESNAAQYPENGIPIPVEAIIRVASNSEGASYTQQAHAEHFNENVSPLVHYTDLKRVVSHSLNIHQAQSHYPQDIVQIRMHIYGLLFFHMVLG</sequence>